<dbReference type="AlphaFoldDB" id="A0A811LIB6"/>
<dbReference type="GO" id="GO:0005655">
    <property type="term" value="C:nucleolar ribonuclease P complex"/>
    <property type="evidence" value="ECO:0007669"/>
    <property type="project" value="TreeGrafter"/>
</dbReference>
<dbReference type="GO" id="GO:0008033">
    <property type="term" value="P:tRNA processing"/>
    <property type="evidence" value="ECO:0007669"/>
    <property type="project" value="UniProtKB-KW"/>
</dbReference>
<dbReference type="InterPro" id="IPR002738">
    <property type="entry name" value="RNase_P_p30"/>
</dbReference>
<organism evidence="5 6">
    <name type="scientific">Bursaphelenchus okinawaensis</name>
    <dbReference type="NCBI Taxonomy" id="465554"/>
    <lineage>
        <taxon>Eukaryota</taxon>
        <taxon>Metazoa</taxon>
        <taxon>Ecdysozoa</taxon>
        <taxon>Nematoda</taxon>
        <taxon>Chromadorea</taxon>
        <taxon>Rhabditida</taxon>
        <taxon>Tylenchina</taxon>
        <taxon>Tylenchomorpha</taxon>
        <taxon>Aphelenchoidea</taxon>
        <taxon>Aphelenchoididae</taxon>
        <taxon>Bursaphelenchus</taxon>
    </lineage>
</organism>
<keyword evidence="6" id="KW-1185">Reference proteome</keyword>
<sequence>MEVDQKGDTKVEKKKRKRIKKKKITPTTIQRFEFAEMNIKHLEPANTVELVKRAIRLGYDTVVINIDVGDLRSWEETNEPPKKKKKKGNQETEQKFDKIPDPFVVDESKLDLSQLEVNGKKFRQFSRLTVTLTDTTSIHKLQHHPKRTKFDIVAVRCLDEGMLSTMSRKGELVDIITLDTKDEDGRFLWVHKQKLIQACITEGLTFEISYCNALFDSKLRRQILCNAKNLYRISRRGKGLILASGADNIMAMRAPFDTANLGILFGAKPNESKRFISENCMDVLLRSQSRRTVRGAFHTANLENVPIPPNETKESHLEHLKAVPEFQQQITE</sequence>
<gene>
    <name evidence="5" type="ORF">BOKJ2_LOCUS12583</name>
</gene>
<name>A0A811LIB6_9BILA</name>
<feature type="region of interest" description="Disordered" evidence="4">
    <location>
        <begin position="75"/>
        <end position="97"/>
    </location>
</feature>
<dbReference type="Gene3D" id="3.20.20.140">
    <property type="entry name" value="Metal-dependent hydrolases"/>
    <property type="match status" value="1"/>
</dbReference>
<dbReference type="OrthoDB" id="17948at2759"/>
<evidence type="ECO:0000256" key="4">
    <source>
        <dbReference type="SAM" id="MobiDB-lite"/>
    </source>
</evidence>
<comment type="caution">
    <text evidence="5">The sequence shown here is derived from an EMBL/GenBank/DDBJ whole genome shotgun (WGS) entry which is preliminary data.</text>
</comment>
<dbReference type="Pfam" id="PF01876">
    <property type="entry name" value="RNase_P_p30"/>
    <property type="match status" value="1"/>
</dbReference>
<dbReference type="EMBL" id="CAJFCW020000006">
    <property type="protein sequence ID" value="CAG9124275.1"/>
    <property type="molecule type" value="Genomic_DNA"/>
</dbReference>
<comment type="similarity">
    <text evidence="2">Belongs to the eukaryotic/archaeal RNase P protein component 3 family.</text>
</comment>
<evidence type="ECO:0000256" key="3">
    <source>
        <dbReference type="ARBA" id="ARBA00022694"/>
    </source>
</evidence>
<evidence type="ECO:0000313" key="6">
    <source>
        <dbReference type="Proteomes" id="UP000614601"/>
    </source>
</evidence>
<accession>A0A811LIB6</accession>
<dbReference type="SUPFAM" id="SSF89550">
    <property type="entry name" value="PHP domain-like"/>
    <property type="match status" value="1"/>
</dbReference>
<dbReference type="Proteomes" id="UP000614601">
    <property type="component" value="Unassembled WGS sequence"/>
</dbReference>
<dbReference type="EMBL" id="CAJFDH010000006">
    <property type="protein sequence ID" value="CAD5228248.1"/>
    <property type="molecule type" value="Genomic_DNA"/>
</dbReference>
<reference evidence="5" key="1">
    <citation type="submission" date="2020-09" db="EMBL/GenBank/DDBJ databases">
        <authorList>
            <person name="Kikuchi T."/>
        </authorList>
    </citation>
    <scope>NUCLEOTIDE SEQUENCE</scope>
    <source>
        <strain evidence="5">SH1</strain>
    </source>
</reference>
<dbReference type="InterPro" id="IPR016195">
    <property type="entry name" value="Pol/histidinol_Pase-like"/>
</dbReference>
<feature type="compositionally biased region" description="Basic and acidic residues" evidence="4">
    <location>
        <begin position="88"/>
        <end position="97"/>
    </location>
</feature>
<dbReference type="PANTHER" id="PTHR13031">
    <property type="entry name" value="RIBONUCLEASE P SUBUNIT P30"/>
    <property type="match status" value="1"/>
</dbReference>
<dbReference type="GO" id="GO:0003723">
    <property type="term" value="F:RNA binding"/>
    <property type="evidence" value="ECO:0007669"/>
    <property type="project" value="TreeGrafter"/>
</dbReference>
<evidence type="ECO:0000313" key="5">
    <source>
        <dbReference type="EMBL" id="CAD5228248.1"/>
    </source>
</evidence>
<keyword evidence="3" id="KW-0819">tRNA processing</keyword>
<protein>
    <submittedName>
        <fullName evidence="5">Uncharacterized protein</fullName>
    </submittedName>
</protein>
<dbReference type="PANTHER" id="PTHR13031:SF0">
    <property type="entry name" value="RIBONUCLEASE P PROTEIN SUBUNIT P30"/>
    <property type="match status" value="1"/>
</dbReference>
<evidence type="ECO:0000256" key="2">
    <source>
        <dbReference type="ARBA" id="ARBA00007331"/>
    </source>
</evidence>
<evidence type="ECO:0000256" key="1">
    <source>
        <dbReference type="ARBA" id="ARBA00004123"/>
    </source>
</evidence>
<proteinExistence type="inferred from homology"/>
<comment type="subcellular location">
    <subcellularLocation>
        <location evidence="1">Nucleus</location>
    </subcellularLocation>
</comment>
<dbReference type="Proteomes" id="UP000783686">
    <property type="component" value="Unassembled WGS sequence"/>
</dbReference>